<keyword evidence="8" id="KW-1185">Reference proteome</keyword>
<dbReference type="PROSITE" id="PS00211">
    <property type="entry name" value="ABC_TRANSPORTER_1"/>
    <property type="match status" value="1"/>
</dbReference>
<keyword evidence="3 5" id="KW-0067">ATP-binding</keyword>
<dbReference type="EMBL" id="UGZE01000001">
    <property type="protein sequence ID" value="SUJ10710.1"/>
    <property type="molecule type" value="Genomic_DNA"/>
</dbReference>
<evidence type="ECO:0000259" key="4">
    <source>
        <dbReference type="PROSITE" id="PS50893"/>
    </source>
</evidence>
<feature type="domain" description="ABC transporter" evidence="4">
    <location>
        <begin position="2"/>
        <end position="216"/>
    </location>
</feature>
<dbReference type="SMART" id="SM00382">
    <property type="entry name" value="AAA"/>
    <property type="match status" value="1"/>
</dbReference>
<dbReference type="GO" id="GO:0005524">
    <property type="term" value="F:ATP binding"/>
    <property type="evidence" value="ECO:0007669"/>
    <property type="project" value="UniProtKB-KW"/>
</dbReference>
<dbReference type="Pfam" id="PF00005">
    <property type="entry name" value="ABC_tran"/>
    <property type="match status" value="1"/>
</dbReference>
<dbReference type="GO" id="GO:0016887">
    <property type="term" value="F:ATP hydrolysis activity"/>
    <property type="evidence" value="ECO:0007669"/>
    <property type="project" value="InterPro"/>
</dbReference>
<accession>A0A2T7BV60</accession>
<reference evidence="6 7" key="1">
    <citation type="submission" date="2018-06" db="EMBL/GenBank/DDBJ databases">
        <authorList>
            <consortium name="Pathogen Informatics"/>
            <person name="Doyle S."/>
        </authorList>
    </citation>
    <scope>NUCLEOTIDE SEQUENCE [LARGE SCALE GENOMIC DNA]</scope>
    <source>
        <strain evidence="6 7">NCTC12413</strain>
    </source>
</reference>
<evidence type="ECO:0000313" key="7">
    <source>
        <dbReference type="Proteomes" id="UP000254956"/>
    </source>
</evidence>
<sequence length="216" mass="24415">MLELNHVSYKIDKRTIIDDISLTVNPGEAISVLGPSGSGKSTLFRLMSNLLSPTEGTITLYGHPFEDIDPETLRMEVSFLLQQSDLFGTTIGENLAFPALARQDKFDKSRARKLLKKVGLGHYKLNTLVQHLSGGERQRITIARQLMYIPKVLLLDEATSALDVHNKENIETFIFELVQQGLAVVWITHDDQQSTRHFDKQWRIVDGKLQSEEVLT</sequence>
<keyword evidence="1" id="KW-0813">Transport</keyword>
<evidence type="ECO:0000313" key="5">
    <source>
        <dbReference type="EMBL" id="GEQ00336.1"/>
    </source>
</evidence>
<dbReference type="SUPFAM" id="SSF52540">
    <property type="entry name" value="P-loop containing nucleoside triphosphate hydrolases"/>
    <property type="match status" value="1"/>
</dbReference>
<evidence type="ECO:0000256" key="3">
    <source>
        <dbReference type="ARBA" id="ARBA00022840"/>
    </source>
</evidence>
<dbReference type="InterPro" id="IPR003593">
    <property type="entry name" value="AAA+_ATPase"/>
</dbReference>
<evidence type="ECO:0000313" key="8">
    <source>
        <dbReference type="Proteomes" id="UP000321598"/>
    </source>
</evidence>
<dbReference type="Gene3D" id="3.40.50.300">
    <property type="entry name" value="P-loop containing nucleotide triphosphate hydrolases"/>
    <property type="match status" value="1"/>
</dbReference>
<reference evidence="5 8" key="2">
    <citation type="submission" date="2019-07" db="EMBL/GenBank/DDBJ databases">
        <title>Whole genome shotgun sequence of Staphylococcus arlettae NBRC 109765.</title>
        <authorList>
            <person name="Hosoyama A."/>
            <person name="Uohara A."/>
            <person name="Ohji S."/>
            <person name="Ichikawa N."/>
        </authorList>
    </citation>
    <scope>NUCLEOTIDE SEQUENCE [LARGE SCALE GENOMIC DNA]</scope>
    <source>
        <strain evidence="5 8">NBRC 109765</strain>
    </source>
</reference>
<dbReference type="PROSITE" id="PS50893">
    <property type="entry name" value="ABC_TRANSPORTER_2"/>
    <property type="match status" value="1"/>
</dbReference>
<dbReference type="Proteomes" id="UP000254956">
    <property type="component" value="Unassembled WGS sequence"/>
</dbReference>
<dbReference type="InterPro" id="IPR003439">
    <property type="entry name" value="ABC_transporter-like_ATP-bd"/>
</dbReference>
<dbReference type="EMBL" id="BKAV01000011">
    <property type="protein sequence ID" value="GEQ00336.1"/>
    <property type="molecule type" value="Genomic_DNA"/>
</dbReference>
<dbReference type="OrthoDB" id="9785080at2"/>
<dbReference type="PANTHER" id="PTHR43423">
    <property type="entry name" value="ABC TRANSPORTER I FAMILY MEMBER 17"/>
    <property type="match status" value="1"/>
</dbReference>
<dbReference type="RefSeq" id="WP_002510024.1">
    <property type="nucleotide sequence ID" value="NZ_BKAV01000011.1"/>
</dbReference>
<evidence type="ECO:0000256" key="2">
    <source>
        <dbReference type="ARBA" id="ARBA00022741"/>
    </source>
</evidence>
<dbReference type="PANTHER" id="PTHR43423:SF1">
    <property type="entry name" value="ABC TRANSPORTER I FAMILY MEMBER 17"/>
    <property type="match status" value="1"/>
</dbReference>
<dbReference type="InterPro" id="IPR017871">
    <property type="entry name" value="ABC_transporter-like_CS"/>
</dbReference>
<name>A0A2T7BV60_9STAP</name>
<evidence type="ECO:0000256" key="1">
    <source>
        <dbReference type="ARBA" id="ARBA00022448"/>
    </source>
</evidence>
<keyword evidence="2" id="KW-0547">Nucleotide-binding</keyword>
<dbReference type="STRING" id="1212545.SARL_06479"/>
<gene>
    <name evidence="6" type="primary">ybbL</name>
    <name evidence="6" type="ORF">NCTC12413_00513</name>
    <name evidence="5" type="ORF">SAR03_13730</name>
</gene>
<organism evidence="6 7">
    <name type="scientific">Staphylococcus arlettae</name>
    <dbReference type="NCBI Taxonomy" id="29378"/>
    <lineage>
        <taxon>Bacteria</taxon>
        <taxon>Bacillati</taxon>
        <taxon>Bacillota</taxon>
        <taxon>Bacilli</taxon>
        <taxon>Bacillales</taxon>
        <taxon>Staphylococcaceae</taxon>
        <taxon>Staphylococcus</taxon>
    </lineage>
</organism>
<proteinExistence type="predicted"/>
<dbReference type="InterPro" id="IPR027417">
    <property type="entry name" value="P-loop_NTPase"/>
</dbReference>
<dbReference type="AlphaFoldDB" id="A0A2T7BV60"/>
<evidence type="ECO:0000313" key="6">
    <source>
        <dbReference type="EMBL" id="SUJ10710.1"/>
    </source>
</evidence>
<protein>
    <submittedName>
        <fullName evidence="5">ABC transporter ATP-binding protein</fullName>
    </submittedName>
    <submittedName>
        <fullName evidence="6">ABC transporter ATPase</fullName>
    </submittedName>
</protein>
<dbReference type="Proteomes" id="UP000321598">
    <property type="component" value="Unassembled WGS sequence"/>
</dbReference>